<protein>
    <recommendedName>
        <fullName evidence="3">Cell adhesion protein</fullName>
    </recommendedName>
</protein>
<reference evidence="2" key="1">
    <citation type="submission" date="2015-08" db="EMBL/GenBank/DDBJ databases">
        <title>Fjat-10028 dsm 16317.</title>
        <authorList>
            <person name="Liu B."/>
            <person name="Wang J."/>
            <person name="Zhu Y."/>
            <person name="Liu G."/>
            <person name="Chen Q."/>
            <person name="Chen Z."/>
            <person name="Lan J."/>
            <person name="Che J."/>
            <person name="Ge C."/>
            <person name="Shi H."/>
            <person name="Pan Z."/>
            <person name="Liu X."/>
        </authorList>
    </citation>
    <scope>NUCLEOTIDE SEQUENCE [LARGE SCALE GENOMIC DNA]</scope>
    <source>
        <strain evidence="2">DSM 16317</strain>
    </source>
</reference>
<dbReference type="EMBL" id="LILB01000005">
    <property type="protein sequence ID" value="KOO49490.1"/>
    <property type="molecule type" value="Genomic_DNA"/>
</dbReference>
<sequence>MLIKKSSGLVFDEEFNLQTWDITNPIKTSSKGGILSLSHDTTKDTKVFRDIPNDVTVFEAIVEYTPTVSRDAGGLILYKSKEEYIELLEVKDLAQTNLENIKVIRNGNQYDLYMYRNGAFEFIDSIEFEFLKIGFVAKQGDVNFEQFIVNRFIAASSSNLKITGLQADTIIELVTAGGTYNATPNSEGIAFIELPHIEMIGTLFYLNSNGDAIDELTDTFITGDEYYIGSQLIVCKTGIELSTWHPNNIGTIQNDKLEMQLELYNPTTIQIRNAKLEIEQYSTDLGYTWTEIALDDDGSPTTYKDELVIRTIASKETIKFWVKLVKTIPFTKKESFMFYIDITHD</sequence>
<gene>
    <name evidence="1" type="ORF">AMD00_14120</name>
</gene>
<dbReference type="RefSeq" id="WP_053417656.1">
    <property type="nucleotide sequence ID" value="NZ_LILB01000005.1"/>
</dbReference>
<organism evidence="1 2">
    <name type="scientific">Viridibacillus arvi</name>
    <dbReference type="NCBI Taxonomy" id="263475"/>
    <lineage>
        <taxon>Bacteria</taxon>
        <taxon>Bacillati</taxon>
        <taxon>Bacillota</taxon>
        <taxon>Bacilli</taxon>
        <taxon>Bacillales</taxon>
        <taxon>Caryophanaceae</taxon>
        <taxon>Viridibacillus</taxon>
    </lineage>
</organism>
<dbReference type="AlphaFoldDB" id="A0A0M0LEI4"/>
<accession>A0A0M0LEI4</accession>
<name>A0A0M0LEI4_9BACL</name>
<dbReference type="GeneID" id="301137234"/>
<proteinExistence type="predicted"/>
<dbReference type="OrthoDB" id="2875686at2"/>
<evidence type="ECO:0008006" key="3">
    <source>
        <dbReference type="Google" id="ProtNLM"/>
    </source>
</evidence>
<dbReference type="Proteomes" id="UP000036867">
    <property type="component" value="Unassembled WGS sequence"/>
</dbReference>
<comment type="caution">
    <text evidence="1">The sequence shown here is derived from an EMBL/GenBank/DDBJ whole genome shotgun (WGS) entry which is preliminary data.</text>
</comment>
<keyword evidence="2" id="KW-1185">Reference proteome</keyword>
<dbReference type="STRING" id="263475.AMD00_14120"/>
<evidence type="ECO:0000313" key="1">
    <source>
        <dbReference type="EMBL" id="KOO49490.1"/>
    </source>
</evidence>
<evidence type="ECO:0000313" key="2">
    <source>
        <dbReference type="Proteomes" id="UP000036867"/>
    </source>
</evidence>